<proteinExistence type="predicted"/>
<protein>
    <submittedName>
        <fullName evidence="1">36720_t:CDS:1</fullName>
    </submittedName>
</protein>
<evidence type="ECO:0000313" key="2">
    <source>
        <dbReference type="Proteomes" id="UP000789920"/>
    </source>
</evidence>
<dbReference type="EMBL" id="CAJVQC010043372">
    <property type="protein sequence ID" value="CAG8777377.1"/>
    <property type="molecule type" value="Genomic_DNA"/>
</dbReference>
<sequence length="441" mass="52144">DESLIEAIELFHLLSGIQFIDKILKPDAIADDIKVEEVWKQALKACWKQSIPVFKEGEEFLKQLFYSDKLNTNEFLKLINKFQKYEKQSLSIEKIKKVWKKYIEENLNPDLQGIESFNKNLPDNESLNEDEMFSLLNILSQKERERKKAAIGSKEMISVLGTILKSSLNEGSFTSTEQLKKSIQQKLLYDKTLKQNQKEYLFDYLQKIEDEVNAHEHSGEKRQCEICKNLTHAKWYCEHCIRNYLQQHFKDWTSGNAIVDKIIQNCQLQTQQPHRVIEWIPFDSFKCVQRLTENSIHTAFWNNGSFANWNIEKQLLERHGGHPVVLKRLKDFNNYNSGSIQTIKSHFLIDNTRQYLVQCFGITMNPETLNFMLVMEKMDTDLRSFLRDNNHIVTWEQRLKYVEIISFSLNVIHKAGYLHRDLHPDHILIQLFNNRVIKMKI</sequence>
<comment type="caution">
    <text evidence="1">The sequence shown here is derived from an EMBL/GenBank/DDBJ whole genome shotgun (WGS) entry which is preliminary data.</text>
</comment>
<gene>
    <name evidence="1" type="ORF">RPERSI_LOCUS17106</name>
</gene>
<reference evidence="1" key="1">
    <citation type="submission" date="2021-06" db="EMBL/GenBank/DDBJ databases">
        <authorList>
            <person name="Kallberg Y."/>
            <person name="Tangrot J."/>
            <person name="Rosling A."/>
        </authorList>
    </citation>
    <scope>NUCLEOTIDE SEQUENCE</scope>
    <source>
        <strain evidence="1">MA461A</strain>
    </source>
</reference>
<feature type="non-terminal residue" evidence="1">
    <location>
        <position position="441"/>
    </location>
</feature>
<name>A0ACA9R505_9GLOM</name>
<evidence type="ECO:0000313" key="1">
    <source>
        <dbReference type="EMBL" id="CAG8777377.1"/>
    </source>
</evidence>
<dbReference type="Proteomes" id="UP000789920">
    <property type="component" value="Unassembled WGS sequence"/>
</dbReference>
<accession>A0ACA9R505</accession>
<organism evidence="1 2">
    <name type="scientific">Racocetra persica</name>
    <dbReference type="NCBI Taxonomy" id="160502"/>
    <lineage>
        <taxon>Eukaryota</taxon>
        <taxon>Fungi</taxon>
        <taxon>Fungi incertae sedis</taxon>
        <taxon>Mucoromycota</taxon>
        <taxon>Glomeromycotina</taxon>
        <taxon>Glomeromycetes</taxon>
        <taxon>Diversisporales</taxon>
        <taxon>Gigasporaceae</taxon>
        <taxon>Racocetra</taxon>
    </lineage>
</organism>
<feature type="non-terminal residue" evidence="1">
    <location>
        <position position="1"/>
    </location>
</feature>
<keyword evidence="2" id="KW-1185">Reference proteome</keyword>